<evidence type="ECO:0000313" key="13">
    <source>
        <dbReference type="EMBL" id="CAF3332284.1"/>
    </source>
</evidence>
<feature type="transmembrane region" description="Helical" evidence="11">
    <location>
        <begin position="12"/>
        <end position="31"/>
    </location>
</feature>
<dbReference type="GO" id="GO:0004930">
    <property type="term" value="F:G protein-coupled receptor activity"/>
    <property type="evidence" value="ECO:0007669"/>
    <property type="project" value="UniProtKB-KW"/>
</dbReference>
<dbReference type="InterPro" id="IPR050569">
    <property type="entry name" value="TAAR"/>
</dbReference>
<feature type="transmembrane region" description="Helical" evidence="11">
    <location>
        <begin position="122"/>
        <end position="142"/>
    </location>
</feature>
<evidence type="ECO:0000259" key="12">
    <source>
        <dbReference type="PROSITE" id="PS50262"/>
    </source>
</evidence>
<dbReference type="InterPro" id="IPR000276">
    <property type="entry name" value="GPCR_Rhodpsn"/>
</dbReference>
<dbReference type="Gene3D" id="1.20.1070.10">
    <property type="entry name" value="Rhodopsin 7-helix transmembrane proteins"/>
    <property type="match status" value="2"/>
</dbReference>
<keyword evidence="6 11" id="KW-0472">Membrane</keyword>
<dbReference type="PROSITE" id="PS50262">
    <property type="entry name" value="G_PROTEIN_RECEP_F1_2"/>
    <property type="match status" value="1"/>
</dbReference>
<organism evidence="13 14">
    <name type="scientific">Rotaria socialis</name>
    <dbReference type="NCBI Taxonomy" id="392032"/>
    <lineage>
        <taxon>Eukaryota</taxon>
        <taxon>Metazoa</taxon>
        <taxon>Spiralia</taxon>
        <taxon>Gnathifera</taxon>
        <taxon>Rotifera</taxon>
        <taxon>Eurotatoria</taxon>
        <taxon>Bdelloidea</taxon>
        <taxon>Philodinida</taxon>
        <taxon>Philodinidae</taxon>
        <taxon>Rotaria</taxon>
    </lineage>
</organism>
<name>A0A817UY87_9BILA</name>
<evidence type="ECO:0000256" key="5">
    <source>
        <dbReference type="ARBA" id="ARBA00023040"/>
    </source>
</evidence>
<keyword evidence="8 9" id="KW-0807">Transducer</keyword>
<sequence>MPTLTNLGLMVYFALVSLIGTLGNGIILLAYGNRWNSSKSTSVIFILILACVDLWTCLIVVPTIAVMEHHMFEVSTPLCRFYSFSKILIIISSFIMSFIALDRFLNIATPHHRLLNPFRVKSLLTLFILIGIGLGVLTALAFSSPPYRESYLANYTLVSFNETDKLIYCSEEISILLDHTTNSSLDRMQRENLEISIPPYTNITNLNLTYLSTHVRCFADTSIISETIREILRHVSNKFFFTSIGIVTVFYTITFVLALQRQNPRIRALKKSLNVLNKFNSHSPTSHQANTHNQQEPNESVLPSYSKLYSSVKKKISTSKSRHLSTDDNAEYAMSNIISNDEFTDQNILNEPRADFCISTSETGSDALQISTEKLSNLKQVSFQIEDNDNAIISNNNDKQQLSFRTNSLDTDLYLKTDTYYRFSCPCSKARQILIKFHFSHPTFDINPWLCCSSCCLKKPSSLNDHDLSMINSTEDEASTILTATLPNTQAKHTLISNSAILRKQLHRYRLKQIRMASTFLLITVSFVLFYLPSILNAERYIKSPLMIYYLYLCTHALNPIIYCFMNRSLRAYVFTMFRCGPRRKERHIISGATTTLER</sequence>
<accession>A0A817UY87</accession>
<feature type="transmembrane region" description="Helical" evidence="11">
    <location>
        <begin position="81"/>
        <end position="101"/>
    </location>
</feature>
<dbReference type="SUPFAM" id="SSF81321">
    <property type="entry name" value="Family A G protein-coupled receptor-like"/>
    <property type="match status" value="1"/>
</dbReference>
<comment type="similarity">
    <text evidence="9">Belongs to the G-protein coupled receptor 1 family.</text>
</comment>
<dbReference type="Proteomes" id="UP000663869">
    <property type="component" value="Unassembled WGS sequence"/>
</dbReference>
<gene>
    <name evidence="13" type="ORF">FME351_LOCUS2690</name>
</gene>
<evidence type="ECO:0000256" key="11">
    <source>
        <dbReference type="SAM" id="Phobius"/>
    </source>
</evidence>
<dbReference type="Pfam" id="PF00001">
    <property type="entry name" value="7tm_1"/>
    <property type="match status" value="1"/>
</dbReference>
<protein>
    <recommendedName>
        <fullName evidence="12">G-protein coupled receptors family 1 profile domain-containing protein</fullName>
    </recommendedName>
</protein>
<feature type="compositionally biased region" description="Polar residues" evidence="10">
    <location>
        <begin position="280"/>
        <end position="298"/>
    </location>
</feature>
<keyword evidence="4 11" id="KW-1133">Transmembrane helix</keyword>
<evidence type="ECO:0000313" key="14">
    <source>
        <dbReference type="Proteomes" id="UP000663869"/>
    </source>
</evidence>
<evidence type="ECO:0000256" key="4">
    <source>
        <dbReference type="ARBA" id="ARBA00022989"/>
    </source>
</evidence>
<feature type="transmembrane region" description="Helical" evidence="11">
    <location>
        <begin position="548"/>
        <end position="566"/>
    </location>
</feature>
<feature type="transmembrane region" description="Helical" evidence="11">
    <location>
        <begin position="514"/>
        <end position="536"/>
    </location>
</feature>
<dbReference type="PROSITE" id="PS00237">
    <property type="entry name" value="G_PROTEIN_RECEP_F1_1"/>
    <property type="match status" value="1"/>
</dbReference>
<evidence type="ECO:0000256" key="3">
    <source>
        <dbReference type="ARBA" id="ARBA00022692"/>
    </source>
</evidence>
<feature type="region of interest" description="Disordered" evidence="10">
    <location>
        <begin position="280"/>
        <end position="300"/>
    </location>
</feature>
<comment type="caution">
    <text evidence="13">The sequence shown here is derived from an EMBL/GenBank/DDBJ whole genome shotgun (WGS) entry which is preliminary data.</text>
</comment>
<evidence type="ECO:0000256" key="2">
    <source>
        <dbReference type="ARBA" id="ARBA00022475"/>
    </source>
</evidence>
<keyword evidence="2" id="KW-1003">Cell membrane</keyword>
<keyword evidence="7 9" id="KW-0675">Receptor</keyword>
<reference evidence="13" key="1">
    <citation type="submission" date="2021-02" db="EMBL/GenBank/DDBJ databases">
        <authorList>
            <person name="Nowell W R."/>
        </authorList>
    </citation>
    <scope>NUCLEOTIDE SEQUENCE</scope>
</reference>
<feature type="domain" description="G-protein coupled receptors family 1 profile" evidence="12">
    <location>
        <begin position="23"/>
        <end position="125"/>
    </location>
</feature>
<dbReference type="PANTHER" id="PTHR24249">
    <property type="entry name" value="HISTAMINE RECEPTOR-RELATED G-PROTEIN COUPLED RECEPTOR"/>
    <property type="match status" value="1"/>
</dbReference>
<evidence type="ECO:0000256" key="6">
    <source>
        <dbReference type="ARBA" id="ARBA00023136"/>
    </source>
</evidence>
<dbReference type="CDD" id="cd00637">
    <property type="entry name" value="7tm_classA_rhodopsin-like"/>
    <property type="match status" value="1"/>
</dbReference>
<dbReference type="InterPro" id="IPR017452">
    <property type="entry name" value="GPCR_Rhodpsn_7TM"/>
</dbReference>
<evidence type="ECO:0000256" key="8">
    <source>
        <dbReference type="ARBA" id="ARBA00023224"/>
    </source>
</evidence>
<evidence type="ECO:0000256" key="9">
    <source>
        <dbReference type="RuleBase" id="RU000688"/>
    </source>
</evidence>
<dbReference type="EMBL" id="CAJNYU010000157">
    <property type="protein sequence ID" value="CAF3332284.1"/>
    <property type="molecule type" value="Genomic_DNA"/>
</dbReference>
<keyword evidence="3 9" id="KW-0812">Transmembrane</keyword>
<dbReference type="AlphaFoldDB" id="A0A817UY87"/>
<evidence type="ECO:0000256" key="1">
    <source>
        <dbReference type="ARBA" id="ARBA00004651"/>
    </source>
</evidence>
<feature type="transmembrane region" description="Helical" evidence="11">
    <location>
        <begin position="43"/>
        <end position="61"/>
    </location>
</feature>
<comment type="subcellular location">
    <subcellularLocation>
        <location evidence="1">Cell membrane</location>
        <topology evidence="1">Multi-pass membrane protein</topology>
    </subcellularLocation>
</comment>
<keyword evidence="5 9" id="KW-0297">G-protein coupled receptor</keyword>
<feature type="transmembrane region" description="Helical" evidence="11">
    <location>
        <begin position="239"/>
        <end position="259"/>
    </location>
</feature>
<dbReference type="GO" id="GO:0005886">
    <property type="term" value="C:plasma membrane"/>
    <property type="evidence" value="ECO:0007669"/>
    <property type="project" value="UniProtKB-SubCell"/>
</dbReference>
<evidence type="ECO:0000256" key="10">
    <source>
        <dbReference type="SAM" id="MobiDB-lite"/>
    </source>
</evidence>
<dbReference type="PRINTS" id="PR00237">
    <property type="entry name" value="GPCRRHODOPSN"/>
</dbReference>
<proteinExistence type="inferred from homology"/>
<evidence type="ECO:0000256" key="7">
    <source>
        <dbReference type="ARBA" id="ARBA00023170"/>
    </source>
</evidence>
<dbReference type="PANTHER" id="PTHR24249:SF411">
    <property type="entry name" value="G-PROTEIN COUPLED RECEPTORS FAMILY 1 PROFILE DOMAIN-CONTAINING PROTEIN"/>
    <property type="match status" value="1"/>
</dbReference>